<dbReference type="RefSeq" id="WP_152943206.1">
    <property type="nucleotide sequence ID" value="NZ_CP045482.1"/>
</dbReference>
<proteinExistence type="predicted"/>
<evidence type="ECO:0000313" key="4">
    <source>
        <dbReference type="Proteomes" id="UP000474054"/>
    </source>
</evidence>
<reference evidence="1 4" key="1">
    <citation type="submission" date="2019-10" db="EMBL/GenBank/DDBJ databases">
        <title>Comparative genomics of sulfur disproportionating microorganisms.</title>
        <authorList>
            <person name="Ward L.M."/>
            <person name="Bertran E."/>
            <person name="Johnston D."/>
        </authorList>
    </citation>
    <scope>NUCLEOTIDE SEQUENCE [LARGE SCALE GENOMIC DNA]</scope>
    <source>
        <strain evidence="1 4">DSM 3772</strain>
    </source>
</reference>
<dbReference type="Proteomes" id="UP000474054">
    <property type="component" value="Unassembled WGS sequence"/>
</dbReference>
<evidence type="ECO:0000313" key="1">
    <source>
        <dbReference type="EMBL" id="MQL56370.1"/>
    </source>
</evidence>
<protein>
    <recommendedName>
        <fullName evidence="5">Transposase</fullName>
    </recommendedName>
</protein>
<dbReference type="EMBL" id="CP045482">
    <property type="protein sequence ID" value="QGR22898.1"/>
    <property type="molecule type" value="Genomic_DNA"/>
</dbReference>
<evidence type="ECO:0000313" key="2">
    <source>
        <dbReference type="EMBL" id="QGR22898.1"/>
    </source>
</evidence>
<dbReference type="Proteomes" id="UP000426328">
    <property type="component" value="Chromosome"/>
</dbReference>
<dbReference type="EMBL" id="WHYS01000003">
    <property type="protein sequence ID" value="MQL56370.1"/>
    <property type="molecule type" value="Genomic_DNA"/>
</dbReference>
<dbReference type="GeneID" id="42779738"/>
<name>A0A650CYK6_ACIAM</name>
<sequence length="364" mass="41960">MMRSKLIASKEALENFQFVTINGRVIFNEKERVVRIARAYSQVVKSAIKPLFDGKSVDELTKEFYNILPNYVYLVTALKQARTITDGLLDREDEKGEIIHARIRKFWFASRGNRADKGNRNVKFHVLEDHVLIKVKDPWGKEWVRGKAYLGKEYLPLLHELEELAERKEEGYGAVISFKEKPMIHLQVPLWLYLKHFSSPKPNGYGLVAGFDLNSDRLNVVVVNKDGKVITTKTWWYSDVTRPGFPKEKARALRLNALSESLNFLSRIGVDYVVFEDLFLVRKKKFTRSKSGNRKVSRFAKKQMLIHGVIKSLRLGFNVMLVNPKGTTTSEDHERVMREKGFDRHTASAYLIALKGLGMLNDIK</sequence>
<keyword evidence="3" id="KW-1185">Reference proteome</keyword>
<accession>A0A650CYK6</accession>
<evidence type="ECO:0008006" key="5">
    <source>
        <dbReference type="Google" id="ProtNLM"/>
    </source>
</evidence>
<dbReference type="AlphaFoldDB" id="A0A650CYK6"/>
<reference evidence="2 3" key="2">
    <citation type="submission" date="2019-10" db="EMBL/GenBank/DDBJ databases">
        <title>Genome Sequences from Six Type Strain Members of the Archaeal Family Sulfolobaceae: Acidianus ambivalens, Acidianus infernus, Metallosphaera prunae, Stygiolobus azoricus, Sulfolobus metallicus, and Sulfurisphaera ohwakuensis.</title>
        <authorList>
            <person name="Counts J.A."/>
            <person name="Kelly R.M."/>
        </authorList>
    </citation>
    <scope>NUCLEOTIDE SEQUENCE [LARGE SCALE GENOMIC DNA]</scope>
    <source>
        <strain evidence="2 3">LEI 10</strain>
    </source>
</reference>
<dbReference type="InterPro" id="IPR010094">
    <property type="entry name" value="Transposase_put_N"/>
</dbReference>
<evidence type="ECO:0000313" key="3">
    <source>
        <dbReference type="Proteomes" id="UP000426328"/>
    </source>
</evidence>
<gene>
    <name evidence="2" type="ORF">D1866_08345</name>
    <name evidence="1" type="ORF">GFB69_11775</name>
</gene>
<dbReference type="NCBIfam" id="TIGR01765">
    <property type="entry name" value="tspaseT_teng_N"/>
    <property type="match status" value="1"/>
</dbReference>
<dbReference type="KEGG" id="aamb:D1866_08345"/>
<organism evidence="2 3">
    <name type="scientific">Acidianus ambivalens</name>
    <name type="common">Desulfurolobus ambivalens</name>
    <dbReference type="NCBI Taxonomy" id="2283"/>
    <lineage>
        <taxon>Archaea</taxon>
        <taxon>Thermoproteota</taxon>
        <taxon>Thermoprotei</taxon>
        <taxon>Sulfolobales</taxon>
        <taxon>Sulfolobaceae</taxon>
        <taxon>Acidianus</taxon>
    </lineage>
</organism>